<dbReference type="EMBL" id="CAUYUJ010005002">
    <property type="protein sequence ID" value="CAK0811878.1"/>
    <property type="molecule type" value="Genomic_DNA"/>
</dbReference>
<dbReference type="Proteomes" id="UP001189429">
    <property type="component" value="Unassembled WGS sequence"/>
</dbReference>
<feature type="signal peptide" evidence="2">
    <location>
        <begin position="1"/>
        <end position="28"/>
    </location>
</feature>
<evidence type="ECO:0000256" key="2">
    <source>
        <dbReference type="SAM" id="SignalP"/>
    </source>
</evidence>
<protein>
    <submittedName>
        <fullName evidence="3">Uncharacterized protein</fullName>
    </submittedName>
</protein>
<reference evidence="3" key="1">
    <citation type="submission" date="2023-10" db="EMBL/GenBank/DDBJ databases">
        <authorList>
            <person name="Chen Y."/>
            <person name="Shah S."/>
            <person name="Dougan E. K."/>
            <person name="Thang M."/>
            <person name="Chan C."/>
        </authorList>
    </citation>
    <scope>NUCLEOTIDE SEQUENCE [LARGE SCALE GENOMIC DNA]</scope>
</reference>
<evidence type="ECO:0000313" key="3">
    <source>
        <dbReference type="EMBL" id="CAK0811878.1"/>
    </source>
</evidence>
<gene>
    <name evidence="3" type="ORF">PCOR1329_LOCUS16339</name>
</gene>
<evidence type="ECO:0000256" key="1">
    <source>
        <dbReference type="SAM" id="MobiDB-lite"/>
    </source>
</evidence>
<proteinExistence type="predicted"/>
<comment type="caution">
    <text evidence="3">The sequence shown here is derived from an EMBL/GenBank/DDBJ whole genome shotgun (WGS) entry which is preliminary data.</text>
</comment>
<evidence type="ECO:0000313" key="4">
    <source>
        <dbReference type="Proteomes" id="UP001189429"/>
    </source>
</evidence>
<sequence>MPMAPAGSAARPPLAVFAAGLAWISWRAAEVGWAPAGPWSPPPPPPAVALAAEGWCLEGAPAWLEAVCPPAQECPACPARARPQVDLPGHSETELLIWLVGSPLLTHLIGLGPVELREGILRGLRACETECRVGQRPVMPELARDPGGELAPIVRLFGGSFPPMRSRPPSMAIGSEVGVRRAPFVEATSGHGLAFLDEGYARAVQMRIEDIPIPAYAETRAAGLRQLLGAASAGAGVGLRDRLGRPPLSGPEETPSAAEAVAPIEGEDVRLLAADFDGQGERFKPWREAVHEITQEEFSDQPLDAPPSALATCKSMPRVGVAHELRCICEDLYMAGCYDQVNLGGLMVLEVLCNRLAGIVAARSNPQRVQWELAKYYTAGFQGAGGRPGLAASRGQRGLFPLPLLAPDSACPGRGRGRLSMASDALKALNWMAGSKGLLWADRGPDVVPDSMQADAQGRVRELADSWHPRPSHLSDEAALRKLLQGHSPCRAAGCPTRATSSKLDLVSLLGSVQECTLIRDVAPLEVIGFLEDYQERMLAPSIDVYETAPYFDPVLKFNQKVGLFTVEKDGGAAQRLIVDARRANECFKAPPGVSPLCSEELSRVGVELPADAPLGSERAVELLSDFYLAVGLSDVSNCFHRLRVPAWLSESVGRALEQLGGGFNRESLLLHKSELSRAGIVALGTELDGTALRTRVTPQRLWNIYAALEELLRRKRASAWSVQVVLGHCTFAALCCRGLLSVFHSVRALVERGQSLMIFVVSDRLRCWNDLVVQIDSSLEGYAVAQAFWPLDAVREVGRTSERQRFRRVGSHRARESALETAGFRQQAGGGWSVASGADEWDCDEPPSEAARDWEVDDQSFPEVPASLLKPDLRRLVRVQKWKRVEGILIKEARALVKGHASLANQRRTTLRPQDVQLALRDRLGCSRQELALPENDEQLSRGPTLADVGESSSTDDEARPGPGAGRRAVLKRRGHQRRRKFLDLALATAALGTTTFFEPSSVTPKVLERCETEVGGFIGFVGSRPLVRDEKADATLVDYFNFLFSIGWDANKGEQVPAGPVCLAPEFSRAAWRLVERGLLQMAAFLLVSSGAREESVWTFTYPQYLMEFKAALAELEISETIGPYQTMHSGPSIDIARRYRTASEAARRDAPLAGHFKGRYILDLYSGTAGVARAAVQQGRNARAFDRARGPAEDMTSDRVLSRLGAAIRRGEVLGAAMGPPCDDRGGAAEHGVVVEVPQVEFHKLTNLVPKVTVVEEPTLVDVPYVQTVTEARPNLVRQDLQRHVPRLTVREELQVVPKPVTRVVEETVQVPVASPPRPIVHIKAKVDVVEDVQQVKVPTQVISSEEVVEVPYDLYVVREEVHLKPQIERIVKDVVIPYAQEEIVEVPEERVSTRVVEVPQFTTIVNRRHIPSFVNGTGKPSPAVTREAMAAQEAHEERLWVEVNELRVKNEQLAEHCSQQKLELEQCHARVNAMVDDLSEEKRKQFELSVKLKAASGHSYAGIVTTVVKQAYSPTAPAACGDSCAPTSALLDQVPHRGAAAAADPVPHDACRADASA</sequence>
<accession>A0ABN9R336</accession>
<keyword evidence="2" id="KW-0732">Signal</keyword>
<feature type="region of interest" description="Disordered" evidence="1">
    <location>
        <begin position="932"/>
        <end position="975"/>
    </location>
</feature>
<name>A0ABN9R336_9DINO</name>
<feature type="chain" id="PRO_5045275769" evidence="2">
    <location>
        <begin position="29"/>
        <end position="1561"/>
    </location>
</feature>
<organism evidence="3 4">
    <name type="scientific">Prorocentrum cordatum</name>
    <dbReference type="NCBI Taxonomy" id="2364126"/>
    <lineage>
        <taxon>Eukaryota</taxon>
        <taxon>Sar</taxon>
        <taxon>Alveolata</taxon>
        <taxon>Dinophyceae</taxon>
        <taxon>Prorocentrales</taxon>
        <taxon>Prorocentraceae</taxon>
        <taxon>Prorocentrum</taxon>
    </lineage>
</organism>
<keyword evidence="4" id="KW-1185">Reference proteome</keyword>